<reference evidence="2" key="1">
    <citation type="journal article" date="2020" name="Stud. Mycol.">
        <title>101 Dothideomycetes genomes: a test case for predicting lifestyles and emergence of pathogens.</title>
        <authorList>
            <person name="Haridas S."/>
            <person name="Albert R."/>
            <person name="Binder M."/>
            <person name="Bloem J."/>
            <person name="Labutti K."/>
            <person name="Salamov A."/>
            <person name="Andreopoulos B."/>
            <person name="Baker S."/>
            <person name="Barry K."/>
            <person name="Bills G."/>
            <person name="Bluhm B."/>
            <person name="Cannon C."/>
            <person name="Castanera R."/>
            <person name="Culley D."/>
            <person name="Daum C."/>
            <person name="Ezra D."/>
            <person name="Gonzalez J."/>
            <person name="Henrissat B."/>
            <person name="Kuo A."/>
            <person name="Liang C."/>
            <person name="Lipzen A."/>
            <person name="Lutzoni F."/>
            <person name="Magnuson J."/>
            <person name="Mondo S."/>
            <person name="Nolan M."/>
            <person name="Ohm R."/>
            <person name="Pangilinan J."/>
            <person name="Park H.-J."/>
            <person name="Ramirez L."/>
            <person name="Alfaro M."/>
            <person name="Sun H."/>
            <person name="Tritt A."/>
            <person name="Yoshinaga Y."/>
            <person name="Zwiers L.-H."/>
            <person name="Turgeon B."/>
            <person name="Goodwin S."/>
            <person name="Spatafora J."/>
            <person name="Crous P."/>
            <person name="Grigoriev I."/>
        </authorList>
    </citation>
    <scope>NUCLEOTIDE SEQUENCE</scope>
    <source>
        <strain evidence="2">CBS 125425</strain>
    </source>
</reference>
<keyword evidence="1" id="KW-0732">Signal</keyword>
<protein>
    <submittedName>
        <fullName evidence="2">Uncharacterized protein</fullName>
    </submittedName>
</protein>
<organism evidence="2 3">
    <name type="scientific">Polyplosphaeria fusca</name>
    <dbReference type="NCBI Taxonomy" id="682080"/>
    <lineage>
        <taxon>Eukaryota</taxon>
        <taxon>Fungi</taxon>
        <taxon>Dikarya</taxon>
        <taxon>Ascomycota</taxon>
        <taxon>Pezizomycotina</taxon>
        <taxon>Dothideomycetes</taxon>
        <taxon>Pleosporomycetidae</taxon>
        <taxon>Pleosporales</taxon>
        <taxon>Tetraplosphaeriaceae</taxon>
        <taxon>Polyplosphaeria</taxon>
    </lineage>
</organism>
<evidence type="ECO:0000313" key="3">
    <source>
        <dbReference type="Proteomes" id="UP000799444"/>
    </source>
</evidence>
<feature type="chain" id="PRO_5040142286" evidence="1">
    <location>
        <begin position="25"/>
        <end position="215"/>
    </location>
</feature>
<gene>
    <name evidence="2" type="ORF">EJ04DRAFT_514876</name>
</gene>
<dbReference type="AlphaFoldDB" id="A0A9P4QTG2"/>
<evidence type="ECO:0000313" key="2">
    <source>
        <dbReference type="EMBL" id="KAF2731048.1"/>
    </source>
</evidence>
<proteinExistence type="predicted"/>
<dbReference type="EMBL" id="ML996204">
    <property type="protein sequence ID" value="KAF2731048.1"/>
    <property type="molecule type" value="Genomic_DNA"/>
</dbReference>
<comment type="caution">
    <text evidence="2">The sequence shown here is derived from an EMBL/GenBank/DDBJ whole genome shotgun (WGS) entry which is preliminary data.</text>
</comment>
<evidence type="ECO:0000256" key="1">
    <source>
        <dbReference type="SAM" id="SignalP"/>
    </source>
</evidence>
<dbReference type="Proteomes" id="UP000799444">
    <property type="component" value="Unassembled WGS sequence"/>
</dbReference>
<accession>A0A9P4QTG2</accession>
<sequence>MRLASFLTWAISLTLCASLPQAHPDDNAAPLVQRTVPRRGLNLYYDTWGRIAVFGPVKMSQELWQTFEMTQQMEVWEQAAEEQAEAVYRYLLNRDPGGYLHDGSVAATCRPFTVGPNGYYEGSVGFRVRSDGQNVLEMVQILVDYFRGHGYDTPVQRVGNAFAWVLRSPSNKRSMGGELEKRSGTCSTKTFDLRPYYVDEVPEPVETKLAECDFP</sequence>
<feature type="signal peptide" evidence="1">
    <location>
        <begin position="1"/>
        <end position="24"/>
    </location>
</feature>
<name>A0A9P4QTG2_9PLEO</name>
<keyword evidence="3" id="KW-1185">Reference proteome</keyword>